<dbReference type="SUPFAM" id="SSF158710">
    <property type="entry name" value="PSPTO4464-like"/>
    <property type="match status" value="1"/>
</dbReference>
<dbReference type="Proteomes" id="UP000626092">
    <property type="component" value="Unassembled WGS sequence"/>
</dbReference>
<dbReference type="PANTHER" id="PTHR36898:SF1">
    <property type="entry name" value="OS04G0250700 PROTEIN"/>
    <property type="match status" value="1"/>
</dbReference>
<keyword evidence="3" id="KW-1185">Reference proteome</keyword>
<dbReference type="InterPro" id="IPR023153">
    <property type="entry name" value="DarP_sf"/>
</dbReference>
<dbReference type="EMBL" id="WJXA01000006">
    <property type="protein sequence ID" value="KAF7140161.1"/>
    <property type="molecule type" value="Genomic_DNA"/>
</dbReference>
<dbReference type="Gene3D" id="1.10.60.30">
    <property type="entry name" value="PSPTO4464-like domains"/>
    <property type="match status" value="1"/>
</dbReference>
<gene>
    <name evidence="2" type="ORF">RHSIM_Rhsim06G0020700</name>
</gene>
<name>A0A834LKJ8_RHOSS</name>
<proteinExistence type="predicted"/>
<evidence type="ECO:0000256" key="1">
    <source>
        <dbReference type="SAM" id="MobiDB-lite"/>
    </source>
</evidence>
<protein>
    <submittedName>
        <fullName evidence="2">Uncharacterized protein</fullName>
    </submittedName>
</protein>
<sequence length="382" mass="43662">MAHVIRPLMHCPRWHRHSCSLSTLHDLLRSNSLLAAADTATRRLPSSAVPSSRRYLHFGSPALKRPNAAVPSDLRERSREESDSDAKKSRNEKKREAQRAVRWGMDLASFSTPQIKRILRVASLEPEVFEAIMLVKKLGRDVREGKRRQFNLIGRLLREAEPELMDGLIQATKDGDQRKFQALSGPETLVEEDDEVIEETEDEDEDEVHYLFIVCVQLEKFASEGSGASLLRSYLQGTHIYVDRANRWFDGLINKDVDITKEIYSVQDVVFDRQVKLKLVQGYKLRRCCTYNGIPQSGQSLTFSANYDRYPIVQVNCMHARLVCDFYYLEQELRRLVREVHNVQEKLVSSEKNDGGVDAALIGAKKSLTGFLRTLSKQLPSE</sequence>
<dbReference type="InterPro" id="IPR006839">
    <property type="entry name" value="DarP"/>
</dbReference>
<reference evidence="2" key="1">
    <citation type="submission" date="2019-11" db="EMBL/GenBank/DDBJ databases">
        <authorList>
            <person name="Liu Y."/>
            <person name="Hou J."/>
            <person name="Li T.-Q."/>
            <person name="Guan C.-H."/>
            <person name="Wu X."/>
            <person name="Wu H.-Z."/>
            <person name="Ling F."/>
            <person name="Zhang R."/>
            <person name="Shi X.-G."/>
            <person name="Ren J.-P."/>
            <person name="Chen E.-F."/>
            <person name="Sun J.-M."/>
        </authorList>
    </citation>
    <scope>NUCLEOTIDE SEQUENCE</scope>
    <source>
        <strain evidence="2">Adult_tree_wgs_1</strain>
        <tissue evidence="2">Leaves</tissue>
    </source>
</reference>
<organism evidence="2 3">
    <name type="scientific">Rhododendron simsii</name>
    <name type="common">Sims's rhododendron</name>
    <dbReference type="NCBI Taxonomy" id="118357"/>
    <lineage>
        <taxon>Eukaryota</taxon>
        <taxon>Viridiplantae</taxon>
        <taxon>Streptophyta</taxon>
        <taxon>Embryophyta</taxon>
        <taxon>Tracheophyta</taxon>
        <taxon>Spermatophyta</taxon>
        <taxon>Magnoliopsida</taxon>
        <taxon>eudicotyledons</taxon>
        <taxon>Gunneridae</taxon>
        <taxon>Pentapetalae</taxon>
        <taxon>asterids</taxon>
        <taxon>Ericales</taxon>
        <taxon>Ericaceae</taxon>
        <taxon>Ericoideae</taxon>
        <taxon>Rhodoreae</taxon>
        <taxon>Rhododendron</taxon>
    </lineage>
</organism>
<feature type="region of interest" description="Disordered" evidence="1">
    <location>
        <begin position="63"/>
        <end position="98"/>
    </location>
</feature>
<comment type="caution">
    <text evidence="2">The sequence shown here is derived from an EMBL/GenBank/DDBJ whole genome shotgun (WGS) entry which is preliminary data.</text>
</comment>
<accession>A0A834LKJ8</accession>
<dbReference type="Pfam" id="PF04751">
    <property type="entry name" value="DarP"/>
    <property type="match status" value="1"/>
</dbReference>
<dbReference type="AlphaFoldDB" id="A0A834LKJ8"/>
<dbReference type="PANTHER" id="PTHR36898">
    <property type="entry name" value="OSJNBB0026I12.6 PROTEIN"/>
    <property type="match status" value="1"/>
</dbReference>
<dbReference type="CDD" id="cd16331">
    <property type="entry name" value="YjgA-like"/>
    <property type="match status" value="1"/>
</dbReference>
<evidence type="ECO:0000313" key="2">
    <source>
        <dbReference type="EMBL" id="KAF7140161.1"/>
    </source>
</evidence>
<evidence type="ECO:0000313" key="3">
    <source>
        <dbReference type="Proteomes" id="UP000626092"/>
    </source>
</evidence>
<dbReference type="OrthoDB" id="1932188at2759"/>
<feature type="compositionally biased region" description="Basic and acidic residues" evidence="1">
    <location>
        <begin position="73"/>
        <end position="98"/>
    </location>
</feature>